<reference evidence="1" key="1">
    <citation type="submission" date="2018-05" db="EMBL/GenBank/DDBJ databases">
        <authorList>
            <person name="Lanie J.A."/>
            <person name="Ng W.-L."/>
            <person name="Kazmierczak K.M."/>
            <person name="Andrzejewski T.M."/>
            <person name="Davidsen T.M."/>
            <person name="Wayne K.J."/>
            <person name="Tettelin H."/>
            <person name="Glass J.I."/>
            <person name="Rusch D."/>
            <person name="Podicherti R."/>
            <person name="Tsui H.-C.T."/>
            <person name="Winkler M.E."/>
        </authorList>
    </citation>
    <scope>NUCLEOTIDE SEQUENCE</scope>
</reference>
<feature type="non-terminal residue" evidence="1">
    <location>
        <position position="1"/>
    </location>
</feature>
<organism evidence="1">
    <name type="scientific">marine metagenome</name>
    <dbReference type="NCBI Taxonomy" id="408172"/>
    <lineage>
        <taxon>unclassified sequences</taxon>
        <taxon>metagenomes</taxon>
        <taxon>ecological metagenomes</taxon>
    </lineage>
</organism>
<dbReference type="EMBL" id="UINC01219479">
    <property type="protein sequence ID" value="SVE46958.1"/>
    <property type="molecule type" value="Genomic_DNA"/>
</dbReference>
<feature type="non-terminal residue" evidence="1">
    <location>
        <position position="129"/>
    </location>
</feature>
<gene>
    <name evidence="1" type="ORF">METZ01_LOCUS499812</name>
</gene>
<name>A0A383DSW9_9ZZZZ</name>
<proteinExistence type="predicted"/>
<accession>A0A383DSW9</accession>
<evidence type="ECO:0000313" key="1">
    <source>
        <dbReference type="EMBL" id="SVE46958.1"/>
    </source>
</evidence>
<sequence>VPRFLVFTGLPIGNYQARRIDAVLDQCVEQAADKTGMGDHAFFGRIEHRGIRFHQHRTFSGQFHLQRSKRAIRQFAIGLKGRFGAIYRSAGQIDIIGIYLHRDLHFISITEIIASKQKAVKGDRNPRPP</sequence>
<dbReference type="AlphaFoldDB" id="A0A383DSW9"/>
<protein>
    <submittedName>
        <fullName evidence="1">Uncharacterized protein</fullName>
    </submittedName>
</protein>